<dbReference type="Gene3D" id="3.30.30.80">
    <property type="entry name" value="probable RNA-binding protein from clostridium symbiosum atcc 14940"/>
    <property type="match status" value="1"/>
</dbReference>
<evidence type="ECO:0000259" key="1">
    <source>
        <dbReference type="SMART" id="SM01245"/>
    </source>
</evidence>
<dbReference type="EMBL" id="CP101620">
    <property type="protein sequence ID" value="UTY40408.1"/>
    <property type="molecule type" value="Genomic_DNA"/>
</dbReference>
<dbReference type="Proteomes" id="UP001060112">
    <property type="component" value="Chromosome"/>
</dbReference>
<accession>A0ABY5I8P4</accession>
<gene>
    <name evidence="2" type="ORF">NMU03_06405</name>
</gene>
<feature type="domain" description="RNA-binding protein KhpB N-terminal" evidence="1">
    <location>
        <begin position="3"/>
        <end position="43"/>
    </location>
</feature>
<name>A0ABY5I8P4_9FIRM</name>
<organism evidence="2 3">
    <name type="scientific">Allocoprobacillus halotolerans</name>
    <dbReference type="NCBI Taxonomy" id="2944914"/>
    <lineage>
        <taxon>Bacteria</taxon>
        <taxon>Bacillati</taxon>
        <taxon>Bacillota</taxon>
        <taxon>Erysipelotrichia</taxon>
        <taxon>Erysipelotrichales</taxon>
        <taxon>Erysipelotrichaceae</taxon>
        <taxon>Allocoprobacillus</taxon>
    </lineage>
</organism>
<sequence length="43" mass="5013">MKIYEGKTLDDVIQHACQDLGITPDELTYEIIEEKKVCFLKKL</sequence>
<proteinExistence type="predicted"/>
<keyword evidence="3" id="KW-1185">Reference proteome</keyword>
<protein>
    <submittedName>
        <fullName evidence="2">Jag N-terminal domain-containing protein</fullName>
    </submittedName>
</protein>
<dbReference type="RefSeq" id="WP_290141832.1">
    <property type="nucleotide sequence ID" value="NZ_CP101620.1"/>
</dbReference>
<dbReference type="InterPro" id="IPR032782">
    <property type="entry name" value="KhpB_N"/>
</dbReference>
<dbReference type="InterPro" id="IPR038247">
    <property type="entry name" value="Jag_N_dom_sf"/>
</dbReference>
<reference evidence="2" key="1">
    <citation type="submission" date="2022-07" db="EMBL/GenBank/DDBJ databases">
        <title>Faecal culturing of patients with breast cancer.</title>
        <authorList>
            <person name="Teng N.M.Y."/>
            <person name="Kiu R."/>
            <person name="Evans R."/>
            <person name="Baker D.J."/>
            <person name="Zenner C."/>
            <person name="Robinson S.D."/>
            <person name="Hall L.J."/>
        </authorList>
    </citation>
    <scope>NUCLEOTIDE SEQUENCE</scope>
    <source>
        <strain evidence="2">LH1062</strain>
    </source>
</reference>
<evidence type="ECO:0000313" key="3">
    <source>
        <dbReference type="Proteomes" id="UP001060112"/>
    </source>
</evidence>
<evidence type="ECO:0000313" key="2">
    <source>
        <dbReference type="EMBL" id="UTY40408.1"/>
    </source>
</evidence>
<dbReference type="Pfam" id="PF14804">
    <property type="entry name" value="Jag_N"/>
    <property type="match status" value="1"/>
</dbReference>
<dbReference type="SMART" id="SM01245">
    <property type="entry name" value="Jag_N"/>
    <property type="match status" value="1"/>
</dbReference>